<dbReference type="PANTHER" id="PTHR24115">
    <property type="entry name" value="KINESIN-RELATED"/>
    <property type="match status" value="1"/>
</dbReference>
<reference evidence="4" key="1">
    <citation type="submission" date="2021-02" db="EMBL/GenBank/DDBJ databases">
        <authorList>
            <person name="Dougan E. K."/>
            <person name="Rhodes N."/>
            <person name="Thang M."/>
            <person name="Chan C."/>
        </authorList>
    </citation>
    <scope>NUCLEOTIDE SEQUENCE</scope>
</reference>
<dbReference type="GO" id="GO:0030705">
    <property type="term" value="P:cytoskeleton-dependent intracellular transport"/>
    <property type="evidence" value="ECO:0007669"/>
    <property type="project" value="TreeGrafter"/>
</dbReference>
<dbReference type="InterPro" id="IPR027640">
    <property type="entry name" value="Kinesin-like_fam"/>
</dbReference>
<evidence type="ECO:0000256" key="1">
    <source>
        <dbReference type="PROSITE-ProRule" id="PRU00283"/>
    </source>
</evidence>
<dbReference type="Pfam" id="PF00225">
    <property type="entry name" value="Kinesin"/>
    <property type="match status" value="1"/>
</dbReference>
<comment type="similarity">
    <text evidence="1">Belongs to the TRAFAC class myosin-kinesin ATPase superfamily. Kinesin family.</text>
</comment>
<feature type="compositionally biased region" description="Basic and acidic residues" evidence="2">
    <location>
        <begin position="245"/>
        <end position="258"/>
    </location>
</feature>
<dbReference type="SMART" id="SM00129">
    <property type="entry name" value="KISc"/>
    <property type="match status" value="1"/>
</dbReference>
<dbReference type="GO" id="GO:0005874">
    <property type="term" value="C:microtubule"/>
    <property type="evidence" value="ECO:0007669"/>
    <property type="project" value="TreeGrafter"/>
</dbReference>
<accession>A0A813GZS0</accession>
<dbReference type="GO" id="GO:0005871">
    <property type="term" value="C:kinesin complex"/>
    <property type="evidence" value="ECO:0007669"/>
    <property type="project" value="TreeGrafter"/>
</dbReference>
<evidence type="ECO:0000259" key="3">
    <source>
        <dbReference type="PROSITE" id="PS50067"/>
    </source>
</evidence>
<dbReference type="PANTHER" id="PTHR24115:SF9">
    <property type="entry name" value="KINESIN HEAVY CHAIN"/>
    <property type="match status" value="1"/>
</dbReference>
<protein>
    <recommendedName>
        <fullName evidence="3">Kinesin motor domain-containing protein</fullName>
    </recommendedName>
</protein>
<feature type="region of interest" description="Disordered" evidence="2">
    <location>
        <begin position="138"/>
        <end position="172"/>
    </location>
</feature>
<keyword evidence="1" id="KW-0067">ATP-binding</keyword>
<dbReference type="SUPFAM" id="SSF52540">
    <property type="entry name" value="P-loop containing nucleoside triphosphate hydrolases"/>
    <property type="match status" value="1"/>
</dbReference>
<sequence>MATAQKLGVDERALTKLQEVGPEAAMEILGDLERKFDQVRSPSAYAMNAAVKVLEKQSSQHPPAREWVAPEATGGWQGASSPFDQALTQATHLGVDQDSLASLQRIPADHALILIRRLQDAGSTVRNPSAFVVSGIREYQRQHGGDSSQRPSGGKGSHAGKPQQAARSGGDVHAKLEAETTRLQLDKAALEAVYQLPPDEALALVTGVASNIRNPSAWIASAARRVLGGKGSNAPAGGNSQGGEGYRENRRGTKRWSEDSGSWDGWADGSQAETKKSRSISNAARVLRQQRGFAASGLPPILNALEATGNSRDQNKLNKMKKLLKLLGKGFSYPAAVITGSDQKAAYEAAAAPLVAGVQQGINCTLLAYGQTGSGKTHTMFGPTGCLTEASLAGQADAVPENWGVFPRAIAELLATPGLSSLHASTVEVYMENAYDLLSNRAQLRIGNCRPTQSAVLDGPDVSSGHFQGKVHPSSCTCRDCFQKRQMEKEAQAARRSESVSASAAKQIGASKVEEEHVTVGEKVFPIESLADVARLARLVEAERVAHGHAMNARSSRSHCLVRVHATRTEAGRAVKQQLLFVDLAGSERIAKSEVEGTRRVEAVNINKSLTALAKVVQGLQLGASHVPFRDSTLTMLLRASFTGRSRIAVTVCVAADPEHAEETICSLSFGVRVAQVRDVAVREDRVVDLAVEKRSICIALEAARAELSHMESAGLGGSFAEGANPSEVKSLQDNLRRFQEFKLELVELKMALREVQAKRGAIEAVETKMRYAKSQMDNLHDIVLRQKSIAGLWKPPTSSFERKRGEVNELEARLALLG</sequence>
<dbReference type="PRINTS" id="PR00380">
    <property type="entry name" value="KINESINHEAVY"/>
</dbReference>
<keyword evidence="1" id="KW-0547">Nucleotide-binding</keyword>
<dbReference type="InterPro" id="IPR027417">
    <property type="entry name" value="P-loop_NTPase"/>
</dbReference>
<gene>
    <name evidence="4" type="ORF">PGLA1383_LOCUS47068</name>
</gene>
<dbReference type="GO" id="GO:0005524">
    <property type="term" value="F:ATP binding"/>
    <property type="evidence" value="ECO:0007669"/>
    <property type="project" value="UniProtKB-UniRule"/>
</dbReference>
<evidence type="ECO:0000313" key="5">
    <source>
        <dbReference type="Proteomes" id="UP000654075"/>
    </source>
</evidence>
<dbReference type="GO" id="GO:0008017">
    <property type="term" value="F:microtubule binding"/>
    <property type="evidence" value="ECO:0007669"/>
    <property type="project" value="InterPro"/>
</dbReference>
<name>A0A813GZS0_POLGL</name>
<feature type="binding site" evidence="1">
    <location>
        <begin position="370"/>
        <end position="377"/>
    </location>
    <ligand>
        <name>ATP</name>
        <dbReference type="ChEBI" id="CHEBI:30616"/>
    </ligand>
</feature>
<dbReference type="GO" id="GO:0008574">
    <property type="term" value="F:plus-end-directed microtubule motor activity"/>
    <property type="evidence" value="ECO:0007669"/>
    <property type="project" value="TreeGrafter"/>
</dbReference>
<keyword evidence="5" id="KW-1185">Reference proteome</keyword>
<dbReference type="EMBL" id="CAJNNV010029974">
    <property type="protein sequence ID" value="CAE8630893.1"/>
    <property type="molecule type" value="Genomic_DNA"/>
</dbReference>
<dbReference type="Gene3D" id="3.40.850.10">
    <property type="entry name" value="Kinesin motor domain"/>
    <property type="match status" value="1"/>
</dbReference>
<keyword evidence="1" id="KW-0505">Motor protein</keyword>
<dbReference type="GO" id="GO:0016887">
    <property type="term" value="F:ATP hydrolysis activity"/>
    <property type="evidence" value="ECO:0007669"/>
    <property type="project" value="TreeGrafter"/>
</dbReference>
<organism evidence="4 5">
    <name type="scientific">Polarella glacialis</name>
    <name type="common">Dinoflagellate</name>
    <dbReference type="NCBI Taxonomy" id="89957"/>
    <lineage>
        <taxon>Eukaryota</taxon>
        <taxon>Sar</taxon>
        <taxon>Alveolata</taxon>
        <taxon>Dinophyceae</taxon>
        <taxon>Suessiales</taxon>
        <taxon>Suessiaceae</taxon>
        <taxon>Polarella</taxon>
    </lineage>
</organism>
<feature type="region of interest" description="Disordered" evidence="2">
    <location>
        <begin position="229"/>
        <end position="281"/>
    </location>
</feature>
<dbReference type="PROSITE" id="PS50067">
    <property type="entry name" value="KINESIN_MOTOR_2"/>
    <property type="match status" value="1"/>
</dbReference>
<dbReference type="GO" id="GO:0007018">
    <property type="term" value="P:microtubule-based movement"/>
    <property type="evidence" value="ECO:0007669"/>
    <property type="project" value="InterPro"/>
</dbReference>
<comment type="caution">
    <text evidence="4">The sequence shown here is derived from an EMBL/GenBank/DDBJ whole genome shotgun (WGS) entry which is preliminary data.</text>
</comment>
<dbReference type="AlphaFoldDB" id="A0A813GZS0"/>
<proteinExistence type="inferred from homology"/>
<evidence type="ECO:0000256" key="2">
    <source>
        <dbReference type="SAM" id="MobiDB-lite"/>
    </source>
</evidence>
<dbReference type="Proteomes" id="UP000654075">
    <property type="component" value="Unassembled WGS sequence"/>
</dbReference>
<dbReference type="OrthoDB" id="3176171at2759"/>
<dbReference type="InterPro" id="IPR001752">
    <property type="entry name" value="Kinesin_motor_dom"/>
</dbReference>
<feature type="domain" description="Kinesin motor" evidence="3">
    <location>
        <begin position="304"/>
        <end position="677"/>
    </location>
</feature>
<evidence type="ECO:0000313" key="4">
    <source>
        <dbReference type="EMBL" id="CAE8630893.1"/>
    </source>
</evidence>
<dbReference type="InterPro" id="IPR036961">
    <property type="entry name" value="Kinesin_motor_dom_sf"/>
</dbReference>